<reference evidence="1 2" key="1">
    <citation type="journal article" date="2012" name="PLoS Pathog.">
        <title>Diverse lifestyles and strategies of plant pathogenesis encoded in the genomes of eighteen Dothideomycetes fungi.</title>
        <authorList>
            <person name="Ohm R.A."/>
            <person name="Feau N."/>
            <person name="Henrissat B."/>
            <person name="Schoch C.L."/>
            <person name="Horwitz B.A."/>
            <person name="Barry K.W."/>
            <person name="Condon B.J."/>
            <person name="Copeland A.C."/>
            <person name="Dhillon B."/>
            <person name="Glaser F."/>
            <person name="Hesse C.N."/>
            <person name="Kosti I."/>
            <person name="LaButti K."/>
            <person name="Lindquist E.A."/>
            <person name="Lucas S."/>
            <person name="Salamov A.A."/>
            <person name="Bradshaw R.E."/>
            <person name="Ciuffetti L."/>
            <person name="Hamelin R.C."/>
            <person name="Kema G.H.J."/>
            <person name="Lawrence C."/>
            <person name="Scott J.A."/>
            <person name="Spatafora J.W."/>
            <person name="Turgeon B.G."/>
            <person name="de Wit P.J.G.M."/>
            <person name="Zhong S."/>
            <person name="Goodwin S.B."/>
            <person name="Grigoriev I.V."/>
        </authorList>
    </citation>
    <scope>NUCLEOTIDE SEQUENCE [LARGE SCALE GENOMIC DNA]</scope>
    <source>
        <strain evidence="2">ND90Pr / ATCC 201652</strain>
    </source>
</reference>
<dbReference type="EMBL" id="KB445644">
    <property type="protein sequence ID" value="EMD63447.1"/>
    <property type="molecule type" value="Genomic_DNA"/>
</dbReference>
<keyword evidence="2" id="KW-1185">Reference proteome</keyword>
<dbReference type="GeneID" id="19136907"/>
<accession>M2T323</accession>
<dbReference type="AlphaFoldDB" id="M2T323"/>
<dbReference type="RefSeq" id="XP_007700561.1">
    <property type="nucleotide sequence ID" value="XM_007702371.1"/>
</dbReference>
<dbReference type="HOGENOM" id="CLU_2687667_0_0_1"/>
<organism evidence="1 2">
    <name type="scientific">Cochliobolus sativus (strain ND90Pr / ATCC 201652)</name>
    <name type="common">Common root rot and spot blotch fungus</name>
    <name type="synonym">Bipolaris sorokiniana</name>
    <dbReference type="NCBI Taxonomy" id="665912"/>
    <lineage>
        <taxon>Eukaryota</taxon>
        <taxon>Fungi</taxon>
        <taxon>Dikarya</taxon>
        <taxon>Ascomycota</taxon>
        <taxon>Pezizomycotina</taxon>
        <taxon>Dothideomycetes</taxon>
        <taxon>Pleosporomycetidae</taxon>
        <taxon>Pleosporales</taxon>
        <taxon>Pleosporineae</taxon>
        <taxon>Pleosporaceae</taxon>
        <taxon>Bipolaris</taxon>
    </lineage>
</organism>
<evidence type="ECO:0000313" key="2">
    <source>
        <dbReference type="Proteomes" id="UP000016934"/>
    </source>
</evidence>
<sequence length="74" mass="8396">MMDVGRKKCFSPNRMAYLDGEETVAVLTPRSLGSHPSNSLRVLFMLGEEELDKEVRKVVFLVPFLLLLLFNPSL</sequence>
<dbReference type="Proteomes" id="UP000016934">
    <property type="component" value="Unassembled WGS sequence"/>
</dbReference>
<dbReference type="KEGG" id="bsc:COCSADRAFT_328072"/>
<evidence type="ECO:0000313" key="1">
    <source>
        <dbReference type="EMBL" id="EMD63447.1"/>
    </source>
</evidence>
<protein>
    <submittedName>
        <fullName evidence="1">Uncharacterized protein</fullName>
    </submittedName>
</protein>
<gene>
    <name evidence="1" type="ORF">COCSADRAFT_328072</name>
</gene>
<proteinExistence type="predicted"/>
<reference evidence="2" key="2">
    <citation type="journal article" date="2013" name="PLoS Genet.">
        <title>Comparative genome structure, secondary metabolite, and effector coding capacity across Cochliobolus pathogens.</title>
        <authorList>
            <person name="Condon B.J."/>
            <person name="Leng Y."/>
            <person name="Wu D."/>
            <person name="Bushley K.E."/>
            <person name="Ohm R.A."/>
            <person name="Otillar R."/>
            <person name="Martin J."/>
            <person name="Schackwitz W."/>
            <person name="Grimwood J."/>
            <person name="MohdZainudin N."/>
            <person name="Xue C."/>
            <person name="Wang R."/>
            <person name="Manning V.A."/>
            <person name="Dhillon B."/>
            <person name="Tu Z.J."/>
            <person name="Steffenson B.J."/>
            <person name="Salamov A."/>
            <person name="Sun H."/>
            <person name="Lowry S."/>
            <person name="LaButti K."/>
            <person name="Han J."/>
            <person name="Copeland A."/>
            <person name="Lindquist E."/>
            <person name="Barry K."/>
            <person name="Schmutz J."/>
            <person name="Baker S.E."/>
            <person name="Ciuffetti L.M."/>
            <person name="Grigoriev I.V."/>
            <person name="Zhong S."/>
            <person name="Turgeon B.G."/>
        </authorList>
    </citation>
    <scope>NUCLEOTIDE SEQUENCE [LARGE SCALE GENOMIC DNA]</scope>
    <source>
        <strain evidence="2">ND90Pr / ATCC 201652</strain>
    </source>
</reference>
<name>M2T323_COCSN</name>